<feature type="transmembrane region" description="Helical" evidence="7">
    <location>
        <begin position="291"/>
        <end position="313"/>
    </location>
</feature>
<feature type="transmembrane region" description="Helical" evidence="7">
    <location>
        <begin position="39"/>
        <end position="58"/>
    </location>
</feature>
<evidence type="ECO:0000256" key="6">
    <source>
        <dbReference type="ARBA" id="ARBA00023136"/>
    </source>
</evidence>
<name>A0A932I3R7_UNCTE</name>
<gene>
    <name evidence="9" type="ORF">HYZ11_17205</name>
</gene>
<evidence type="ECO:0000256" key="5">
    <source>
        <dbReference type="ARBA" id="ARBA00022989"/>
    </source>
</evidence>
<comment type="subcellular location">
    <subcellularLocation>
        <location evidence="1 7">Cell membrane</location>
        <topology evidence="1 7">Multi-pass membrane protein</topology>
    </subcellularLocation>
</comment>
<keyword evidence="5 7" id="KW-1133">Transmembrane helix</keyword>
<keyword evidence="6 7" id="KW-0472">Membrane</keyword>
<evidence type="ECO:0000259" key="8">
    <source>
        <dbReference type="PROSITE" id="PS50928"/>
    </source>
</evidence>
<evidence type="ECO:0000256" key="2">
    <source>
        <dbReference type="ARBA" id="ARBA00022448"/>
    </source>
</evidence>
<keyword evidence="2 7" id="KW-0813">Transport</keyword>
<evidence type="ECO:0000256" key="7">
    <source>
        <dbReference type="RuleBase" id="RU363032"/>
    </source>
</evidence>
<dbReference type="AlphaFoldDB" id="A0A932I3R7"/>
<comment type="caution">
    <text evidence="9">The sequence shown here is derived from an EMBL/GenBank/DDBJ whole genome shotgun (WGS) entry which is preliminary data.</text>
</comment>
<feature type="transmembrane region" description="Helical" evidence="7">
    <location>
        <begin position="236"/>
        <end position="257"/>
    </location>
</feature>
<accession>A0A932I3R7</accession>
<comment type="similarity">
    <text evidence="7">Belongs to the binding-protein-dependent transport system permease family.</text>
</comment>
<feature type="transmembrane region" description="Helical" evidence="7">
    <location>
        <begin position="135"/>
        <end position="155"/>
    </location>
</feature>
<keyword evidence="4 7" id="KW-0812">Transmembrane</keyword>
<feature type="domain" description="ABC transmembrane type-1" evidence="8">
    <location>
        <begin position="98"/>
        <end position="309"/>
    </location>
</feature>
<dbReference type="PANTHER" id="PTHR30193">
    <property type="entry name" value="ABC TRANSPORTER PERMEASE PROTEIN"/>
    <property type="match status" value="1"/>
</dbReference>
<protein>
    <submittedName>
        <fullName evidence="9">Sugar ABC transporter permease</fullName>
    </submittedName>
</protein>
<reference evidence="9" key="1">
    <citation type="submission" date="2020-07" db="EMBL/GenBank/DDBJ databases">
        <title>Huge and variable diversity of episymbiotic CPR bacteria and DPANN archaea in groundwater ecosystems.</title>
        <authorList>
            <person name="He C.Y."/>
            <person name="Keren R."/>
            <person name="Whittaker M."/>
            <person name="Farag I.F."/>
            <person name="Doudna J."/>
            <person name="Cate J.H.D."/>
            <person name="Banfield J.F."/>
        </authorList>
    </citation>
    <scope>NUCLEOTIDE SEQUENCE</scope>
    <source>
        <strain evidence="9">NC_groundwater_763_Ag_S-0.2um_68_21</strain>
    </source>
</reference>
<evidence type="ECO:0000256" key="1">
    <source>
        <dbReference type="ARBA" id="ARBA00004651"/>
    </source>
</evidence>
<keyword evidence="3" id="KW-1003">Cell membrane</keyword>
<dbReference type="InterPro" id="IPR000515">
    <property type="entry name" value="MetI-like"/>
</dbReference>
<dbReference type="CDD" id="cd06261">
    <property type="entry name" value="TM_PBP2"/>
    <property type="match status" value="1"/>
</dbReference>
<dbReference type="GO" id="GO:0055085">
    <property type="term" value="P:transmembrane transport"/>
    <property type="evidence" value="ECO:0007669"/>
    <property type="project" value="InterPro"/>
</dbReference>
<dbReference type="InterPro" id="IPR035906">
    <property type="entry name" value="MetI-like_sf"/>
</dbReference>
<evidence type="ECO:0000256" key="4">
    <source>
        <dbReference type="ARBA" id="ARBA00022692"/>
    </source>
</evidence>
<dbReference type="GO" id="GO:0005886">
    <property type="term" value="C:plasma membrane"/>
    <property type="evidence" value="ECO:0007669"/>
    <property type="project" value="UniProtKB-SubCell"/>
</dbReference>
<dbReference type="InterPro" id="IPR051393">
    <property type="entry name" value="ABC_transporter_permease"/>
</dbReference>
<dbReference type="Gene3D" id="1.10.3720.10">
    <property type="entry name" value="MetI-like"/>
    <property type="match status" value="1"/>
</dbReference>
<feature type="transmembrane region" description="Helical" evidence="7">
    <location>
        <begin position="104"/>
        <end position="123"/>
    </location>
</feature>
<dbReference type="PANTHER" id="PTHR30193:SF41">
    <property type="entry name" value="DIACETYLCHITOBIOSE UPTAKE SYSTEM PERMEASE PROTEIN NGCF"/>
    <property type="match status" value="1"/>
</dbReference>
<proteinExistence type="inferred from homology"/>
<dbReference type="Pfam" id="PF00528">
    <property type="entry name" value="BPD_transp_1"/>
    <property type="match status" value="1"/>
</dbReference>
<organism evidence="9 10">
    <name type="scientific">Tectimicrobiota bacterium</name>
    <dbReference type="NCBI Taxonomy" id="2528274"/>
    <lineage>
        <taxon>Bacteria</taxon>
        <taxon>Pseudomonadati</taxon>
        <taxon>Nitrospinota/Tectimicrobiota group</taxon>
        <taxon>Candidatus Tectimicrobiota</taxon>
    </lineage>
</organism>
<evidence type="ECO:0000313" key="9">
    <source>
        <dbReference type="EMBL" id="MBI3129350.1"/>
    </source>
</evidence>
<feature type="transmembrane region" description="Helical" evidence="7">
    <location>
        <begin position="183"/>
        <end position="205"/>
    </location>
</feature>
<evidence type="ECO:0000313" key="10">
    <source>
        <dbReference type="Proteomes" id="UP000782312"/>
    </source>
</evidence>
<dbReference type="Proteomes" id="UP000782312">
    <property type="component" value="Unassembled WGS sequence"/>
</dbReference>
<dbReference type="EMBL" id="JACPUR010000040">
    <property type="protein sequence ID" value="MBI3129350.1"/>
    <property type="molecule type" value="Genomic_DNA"/>
</dbReference>
<dbReference type="SUPFAM" id="SSF161098">
    <property type="entry name" value="MetI-like"/>
    <property type="match status" value="1"/>
</dbReference>
<evidence type="ECO:0000256" key="3">
    <source>
        <dbReference type="ARBA" id="ARBA00022475"/>
    </source>
</evidence>
<dbReference type="PROSITE" id="PS50928">
    <property type="entry name" value="ABC_TM1"/>
    <property type="match status" value="1"/>
</dbReference>
<sequence>MADSPAQAAPARPRGEWLDRLRRGRVWEGRLTLRTRLRWAGFLFVLPALLHLVTFKLYPMLEAARLSFFRYDLMSPPTFAGLENYRAIWENPLFHQSFWVSAKYMFGVSIPEWFLALGLALLLNRQMPGRSLIRLAYFFPIAMSQIVVAMVWKFMYNPLGLVNTLLGYIGIGRVNWLSTEETALPALIAIGVWRGIPLFGVIYLAGLQSIPKEYYEAASIDGAGPFQRFIHVTLPLLMPTILFVMVMSLLSAVKVFLNPLVMTEGGPNGTTRVLPYFIYDTGFAYYRMGEAAAASMVLFAFVFGLTLIQLRLLRRGGVE</sequence>